<dbReference type="Proteomes" id="UP001241377">
    <property type="component" value="Unassembled WGS sequence"/>
</dbReference>
<evidence type="ECO:0000313" key="2">
    <source>
        <dbReference type="Proteomes" id="UP001241377"/>
    </source>
</evidence>
<name>A0ACC2VLB4_9TREE</name>
<proteinExistence type="predicted"/>
<evidence type="ECO:0000313" key="1">
    <source>
        <dbReference type="EMBL" id="KAJ9100163.1"/>
    </source>
</evidence>
<reference evidence="1" key="1">
    <citation type="submission" date="2023-04" db="EMBL/GenBank/DDBJ databases">
        <title>Draft Genome sequencing of Naganishia species isolated from polar environments using Oxford Nanopore Technology.</title>
        <authorList>
            <person name="Leo P."/>
            <person name="Venkateswaran K."/>
        </authorList>
    </citation>
    <scope>NUCLEOTIDE SEQUENCE</scope>
    <source>
        <strain evidence="1">MNA-CCFEE 5261</strain>
    </source>
</reference>
<keyword evidence="2" id="KW-1185">Reference proteome</keyword>
<gene>
    <name evidence="1" type="ORF">QFC19_005696</name>
</gene>
<organism evidence="1 2">
    <name type="scientific">Naganishia cerealis</name>
    <dbReference type="NCBI Taxonomy" id="610337"/>
    <lineage>
        <taxon>Eukaryota</taxon>
        <taxon>Fungi</taxon>
        <taxon>Dikarya</taxon>
        <taxon>Basidiomycota</taxon>
        <taxon>Agaricomycotina</taxon>
        <taxon>Tremellomycetes</taxon>
        <taxon>Filobasidiales</taxon>
        <taxon>Filobasidiaceae</taxon>
        <taxon>Naganishia</taxon>
    </lineage>
</organism>
<protein>
    <submittedName>
        <fullName evidence="1">Uncharacterized protein</fullName>
    </submittedName>
</protein>
<comment type="caution">
    <text evidence="1">The sequence shown here is derived from an EMBL/GenBank/DDBJ whole genome shotgun (WGS) entry which is preliminary data.</text>
</comment>
<accession>A0ACC2VLB4</accession>
<sequence length="234" mass="26241">MPPKGWRKNADGQYPEPPKEDTPVSIDDLLFPRSTIQKLAKLMINDNESNMLMAKDALLALQRSATVFVSNVMFHARQISKEQDRKGINSQDIMGALERAEFTGFIPEVRDRLANFELAQAIRRAKKKEEKEENAANAATEGEDETTAKRQKDNSEAAIPKKNVDSDNEEELDADVDENDDNKDDTEMAEGVANAEESDDEQSRNPIEILGDEEQELGGAEAETQERESEDEEI</sequence>
<dbReference type="EMBL" id="JASBWR010000065">
    <property type="protein sequence ID" value="KAJ9100163.1"/>
    <property type="molecule type" value="Genomic_DNA"/>
</dbReference>